<accession>A0ABQ9I3W0</accession>
<protein>
    <recommendedName>
        <fullName evidence="1">Transposable element P transposase-like RNase H domain-containing protein</fullName>
    </recommendedName>
</protein>
<comment type="caution">
    <text evidence="2">The sequence shown here is derived from an EMBL/GenBank/DDBJ whole genome shotgun (WGS) entry which is preliminary data.</text>
</comment>
<evidence type="ECO:0000313" key="2">
    <source>
        <dbReference type="EMBL" id="KAJ8891341.1"/>
    </source>
</evidence>
<dbReference type="Pfam" id="PF21787">
    <property type="entry name" value="TNP-like_RNaseH_N"/>
    <property type="match status" value="1"/>
</dbReference>
<dbReference type="EMBL" id="JARBHB010000003">
    <property type="protein sequence ID" value="KAJ8891341.1"/>
    <property type="molecule type" value="Genomic_DNA"/>
</dbReference>
<evidence type="ECO:0000313" key="3">
    <source>
        <dbReference type="Proteomes" id="UP001159363"/>
    </source>
</evidence>
<dbReference type="Proteomes" id="UP001159363">
    <property type="component" value="Chromosome 3"/>
</dbReference>
<proteinExistence type="predicted"/>
<gene>
    <name evidence="2" type="ORF">PR048_010857</name>
</gene>
<sequence>MRRNFSSCLPHPKTIGKWYSCVDGEPGFTAQALGAVVCFLVFDEMALRKHVEHDGHSYYRFVETGTGVDSDDRQLAKKAFVFMLVAVNRLQKANLVLQVCKTDN</sequence>
<feature type="domain" description="Transposable element P transposase-like RNase H" evidence="1">
    <location>
        <begin position="36"/>
        <end position="89"/>
    </location>
</feature>
<keyword evidence="3" id="KW-1185">Reference proteome</keyword>
<dbReference type="InterPro" id="IPR048365">
    <property type="entry name" value="TNP-like_RNaseH_N"/>
</dbReference>
<reference evidence="2 3" key="1">
    <citation type="submission" date="2023-02" db="EMBL/GenBank/DDBJ databases">
        <title>LHISI_Scaffold_Assembly.</title>
        <authorList>
            <person name="Stuart O.P."/>
            <person name="Cleave R."/>
            <person name="Magrath M.J.L."/>
            <person name="Mikheyev A.S."/>
        </authorList>
    </citation>
    <scope>NUCLEOTIDE SEQUENCE [LARGE SCALE GENOMIC DNA]</scope>
    <source>
        <strain evidence="2">Daus_M_001</strain>
        <tissue evidence="2">Leg muscle</tissue>
    </source>
</reference>
<evidence type="ECO:0000259" key="1">
    <source>
        <dbReference type="Pfam" id="PF21787"/>
    </source>
</evidence>
<name>A0ABQ9I3W0_9NEOP</name>
<organism evidence="2 3">
    <name type="scientific">Dryococelus australis</name>
    <dbReference type="NCBI Taxonomy" id="614101"/>
    <lineage>
        <taxon>Eukaryota</taxon>
        <taxon>Metazoa</taxon>
        <taxon>Ecdysozoa</taxon>
        <taxon>Arthropoda</taxon>
        <taxon>Hexapoda</taxon>
        <taxon>Insecta</taxon>
        <taxon>Pterygota</taxon>
        <taxon>Neoptera</taxon>
        <taxon>Polyneoptera</taxon>
        <taxon>Phasmatodea</taxon>
        <taxon>Verophasmatodea</taxon>
        <taxon>Anareolatae</taxon>
        <taxon>Phasmatidae</taxon>
        <taxon>Eurycanthinae</taxon>
        <taxon>Dryococelus</taxon>
    </lineage>
</organism>